<evidence type="ECO:0000256" key="4">
    <source>
        <dbReference type="ARBA" id="ARBA00022763"/>
    </source>
</evidence>
<evidence type="ECO:0000256" key="3">
    <source>
        <dbReference type="ARBA" id="ARBA00022741"/>
    </source>
</evidence>
<dbReference type="InterPro" id="IPR004582">
    <property type="entry name" value="Checkpoint_prot_Rad17_Rad24"/>
</dbReference>
<dbReference type="GO" id="GO:0000077">
    <property type="term" value="P:DNA damage checkpoint signaling"/>
    <property type="evidence" value="ECO:0007669"/>
    <property type="project" value="TreeGrafter"/>
</dbReference>
<dbReference type="InterPro" id="IPR003593">
    <property type="entry name" value="AAA+_ATPase"/>
</dbReference>
<evidence type="ECO:0000256" key="7">
    <source>
        <dbReference type="ARBA" id="ARBA00023306"/>
    </source>
</evidence>
<proteinExistence type="inferred from homology"/>
<dbReference type="SMART" id="SM00382">
    <property type="entry name" value="AAA"/>
    <property type="match status" value="1"/>
</dbReference>
<comment type="subcellular location">
    <subcellularLocation>
        <location evidence="1">Nucleus</location>
    </subcellularLocation>
</comment>
<dbReference type="Pfam" id="PF03215">
    <property type="entry name" value="Rad17"/>
    <property type="match status" value="1"/>
</dbReference>
<keyword evidence="4" id="KW-0227">DNA damage</keyword>
<dbReference type="CDD" id="cd18139">
    <property type="entry name" value="HLD_clamp_RarA"/>
    <property type="match status" value="1"/>
</dbReference>
<evidence type="ECO:0000256" key="1">
    <source>
        <dbReference type="ARBA" id="ARBA00004123"/>
    </source>
</evidence>
<evidence type="ECO:0000313" key="10">
    <source>
        <dbReference type="EMBL" id="JAP78797.1"/>
    </source>
</evidence>
<dbReference type="GO" id="GO:0003682">
    <property type="term" value="F:chromatin binding"/>
    <property type="evidence" value="ECO:0007669"/>
    <property type="project" value="TreeGrafter"/>
</dbReference>
<dbReference type="GO" id="GO:0005634">
    <property type="term" value="C:nucleus"/>
    <property type="evidence" value="ECO:0007669"/>
    <property type="project" value="UniProtKB-SubCell"/>
</dbReference>
<dbReference type="InterPro" id="IPR027417">
    <property type="entry name" value="P-loop_NTPase"/>
</dbReference>
<evidence type="ECO:0000256" key="2">
    <source>
        <dbReference type="ARBA" id="ARBA00006168"/>
    </source>
</evidence>
<dbReference type="Gene3D" id="3.40.50.300">
    <property type="entry name" value="P-loop containing nucleotide triphosphate hydrolases"/>
    <property type="match status" value="1"/>
</dbReference>
<dbReference type="PANTHER" id="PTHR12172">
    <property type="entry name" value="CELL CYCLE CHECKPOINT PROTEIN RAD17"/>
    <property type="match status" value="1"/>
</dbReference>
<dbReference type="GO" id="GO:0005524">
    <property type="term" value="F:ATP binding"/>
    <property type="evidence" value="ECO:0007669"/>
    <property type="project" value="UniProtKB-KW"/>
</dbReference>
<keyword evidence="6" id="KW-0539">Nucleus</keyword>
<dbReference type="AlphaFoldDB" id="A0A131YIM1"/>
<dbReference type="PANTHER" id="PTHR12172:SF0">
    <property type="entry name" value="CELL CYCLE CHECKPOINT PROTEIN RAD17"/>
    <property type="match status" value="1"/>
</dbReference>
<keyword evidence="7" id="KW-0131">Cell cycle</keyword>
<evidence type="ECO:0000259" key="9">
    <source>
        <dbReference type="SMART" id="SM00382"/>
    </source>
</evidence>
<evidence type="ECO:0000256" key="6">
    <source>
        <dbReference type="ARBA" id="ARBA00023242"/>
    </source>
</evidence>
<dbReference type="GO" id="GO:0006281">
    <property type="term" value="P:DNA repair"/>
    <property type="evidence" value="ECO:0007669"/>
    <property type="project" value="InterPro"/>
</dbReference>
<feature type="domain" description="AAA+ ATPase" evidence="9">
    <location>
        <begin position="95"/>
        <end position="239"/>
    </location>
</feature>
<reference evidence="10" key="1">
    <citation type="journal article" date="2016" name="Ticks Tick Borne Dis.">
        <title>De novo assembly and annotation of the salivary gland transcriptome of Rhipicephalus appendiculatus male and female ticks during blood feeding.</title>
        <authorList>
            <person name="de Castro M.H."/>
            <person name="de Klerk D."/>
            <person name="Pienaar R."/>
            <person name="Latif A.A."/>
            <person name="Rees D.J."/>
            <person name="Mans B.J."/>
        </authorList>
    </citation>
    <scope>NUCLEOTIDE SEQUENCE</scope>
    <source>
        <tissue evidence="10">Salivary glands</tissue>
    </source>
</reference>
<sequence length="596" mass="66259">MSWVKPDDGFCLEPPPNQRSTRKRVTRKRPAPKDTDCSADPATSDPVESLALTSGGTWVEKFAPRSRDDLAVNRDKVDQVSRCFKEKFKASSTNAGAIILLCGPAGSGKTATLHCLAAEEGFTVCEWINPVSLTARTEFNPNWDFGRSSGQVEEFEDFLFQSSRYASLLTGDSAKRVVLVEDLPNIFIRDVESLHRVLRVCHRVAVAPLVFIISDSSDKLEHRLFPEALIKELDVTKITFNAIATTFVTKALCTLLDKAVQLQAITHEPTADDIDSIVAASNGDIRSAINALEFFCSPQQCIGPVKSKTSAKRQWSGACKKRRKKAAKPDVRNCGIGRDVPLTLFHSLGKILHCKRKQPDHSKTDGNTEASASDLSLLLAKDPDKNPTTGINPEEVFERAVISGEAFALFLHHNMPDFAADIHTVAECSEWFCHGDVLLSEWTSENVMEKHAMSVVTRGVISSLSQQGTKGVGWKPLSKPQWSAAFRDIRQKLYDLRVAFKGLHSSGRELQLDRVPYLALLQKNGLQLSNTRRALVEEIGTLSTRTFFRQRSLYEPDTVDDSEVDLSVNYTCRNVEAVLDDPEYLDEEVIIEEYDD</sequence>
<protein>
    <submittedName>
        <fullName evidence="10">Cell cycle checkpoint protein</fullName>
    </submittedName>
</protein>
<dbReference type="EMBL" id="GEDV01009760">
    <property type="protein sequence ID" value="JAP78797.1"/>
    <property type="molecule type" value="Transcribed_RNA"/>
</dbReference>
<accession>A0A131YIM1</accession>
<dbReference type="GO" id="GO:0003689">
    <property type="term" value="F:DNA clamp loader activity"/>
    <property type="evidence" value="ECO:0007669"/>
    <property type="project" value="TreeGrafter"/>
</dbReference>
<evidence type="ECO:0000256" key="5">
    <source>
        <dbReference type="ARBA" id="ARBA00022840"/>
    </source>
</evidence>
<keyword evidence="5" id="KW-0067">ATP-binding</keyword>
<name>A0A131YIM1_RHIAP</name>
<organism evidence="10">
    <name type="scientific">Rhipicephalus appendiculatus</name>
    <name type="common">Brown ear tick</name>
    <dbReference type="NCBI Taxonomy" id="34631"/>
    <lineage>
        <taxon>Eukaryota</taxon>
        <taxon>Metazoa</taxon>
        <taxon>Ecdysozoa</taxon>
        <taxon>Arthropoda</taxon>
        <taxon>Chelicerata</taxon>
        <taxon>Arachnida</taxon>
        <taxon>Acari</taxon>
        <taxon>Parasitiformes</taxon>
        <taxon>Ixodida</taxon>
        <taxon>Ixodoidea</taxon>
        <taxon>Ixodidae</taxon>
        <taxon>Rhipicephalinae</taxon>
        <taxon>Rhipicephalus</taxon>
        <taxon>Rhipicephalus</taxon>
    </lineage>
</organism>
<feature type="region of interest" description="Disordered" evidence="8">
    <location>
        <begin position="1"/>
        <end position="49"/>
    </location>
</feature>
<comment type="similarity">
    <text evidence="2">Belongs to the rad17/RAD24 family.</text>
</comment>
<dbReference type="GO" id="GO:0033314">
    <property type="term" value="P:mitotic DNA replication checkpoint signaling"/>
    <property type="evidence" value="ECO:0007669"/>
    <property type="project" value="TreeGrafter"/>
</dbReference>
<dbReference type="SUPFAM" id="SSF52540">
    <property type="entry name" value="P-loop containing nucleoside triphosphate hydrolases"/>
    <property type="match status" value="1"/>
</dbReference>
<evidence type="ECO:0000256" key="8">
    <source>
        <dbReference type="SAM" id="MobiDB-lite"/>
    </source>
</evidence>
<keyword evidence="3" id="KW-0547">Nucleotide-binding</keyword>
<feature type="compositionally biased region" description="Basic residues" evidence="8">
    <location>
        <begin position="20"/>
        <end position="30"/>
    </location>
</feature>